<dbReference type="GO" id="GO:0000156">
    <property type="term" value="F:phosphorelay response regulator activity"/>
    <property type="evidence" value="ECO:0007669"/>
    <property type="project" value="TreeGrafter"/>
</dbReference>
<keyword evidence="6" id="KW-0804">Transcription</keyword>
<dbReference type="CDD" id="cd00383">
    <property type="entry name" value="trans_reg_C"/>
    <property type="match status" value="1"/>
</dbReference>
<feature type="DNA-binding region" description="OmpR/PhoB-type" evidence="8">
    <location>
        <begin position="129"/>
        <end position="228"/>
    </location>
</feature>
<organism evidence="11 12">
    <name type="scientific">Pseudobacillus wudalianchiensis</name>
    <dbReference type="NCBI Taxonomy" id="1743143"/>
    <lineage>
        <taxon>Bacteria</taxon>
        <taxon>Bacillati</taxon>
        <taxon>Bacillota</taxon>
        <taxon>Bacilli</taxon>
        <taxon>Bacillales</taxon>
        <taxon>Bacillaceae</taxon>
        <taxon>Pseudobacillus</taxon>
    </lineage>
</organism>
<keyword evidence="5 8" id="KW-0238">DNA-binding</keyword>
<keyword evidence="12" id="KW-1185">Reference proteome</keyword>
<dbReference type="RefSeq" id="WP_065410532.1">
    <property type="nucleotide sequence ID" value="NZ_MAYT01000023.1"/>
</dbReference>
<dbReference type="SMART" id="SM00862">
    <property type="entry name" value="Trans_reg_C"/>
    <property type="match status" value="1"/>
</dbReference>
<comment type="caution">
    <text evidence="11">The sequence shown here is derived from an EMBL/GenBank/DDBJ whole genome shotgun (WGS) entry which is preliminary data.</text>
</comment>
<dbReference type="Gene3D" id="1.10.10.10">
    <property type="entry name" value="Winged helix-like DNA-binding domain superfamily/Winged helix DNA-binding domain"/>
    <property type="match status" value="1"/>
</dbReference>
<reference evidence="12" key="1">
    <citation type="submission" date="2016-05" db="EMBL/GenBank/DDBJ databases">
        <authorList>
            <person name="Liu B."/>
            <person name="Wang J."/>
            <person name="Zhu Y."/>
            <person name="Liu G."/>
            <person name="Chen Q."/>
            <person name="Chen Z."/>
            <person name="Lan J."/>
            <person name="Che J."/>
            <person name="Ge C."/>
            <person name="Shi H."/>
            <person name="Pan Z."/>
            <person name="Liu X."/>
        </authorList>
    </citation>
    <scope>NUCLEOTIDE SEQUENCE [LARGE SCALE GENOMIC DNA]</scope>
    <source>
        <strain evidence="12">FJAT-27215</strain>
    </source>
</reference>
<evidence type="ECO:0000313" key="11">
    <source>
        <dbReference type="EMBL" id="OCA87076.1"/>
    </source>
</evidence>
<comment type="subcellular location">
    <subcellularLocation>
        <location evidence="1">Cytoplasm</location>
    </subcellularLocation>
</comment>
<dbReference type="GO" id="GO:0000976">
    <property type="term" value="F:transcription cis-regulatory region binding"/>
    <property type="evidence" value="ECO:0007669"/>
    <property type="project" value="TreeGrafter"/>
</dbReference>
<evidence type="ECO:0000256" key="6">
    <source>
        <dbReference type="ARBA" id="ARBA00023163"/>
    </source>
</evidence>
<dbReference type="InterPro" id="IPR001789">
    <property type="entry name" value="Sig_transdc_resp-reg_receiver"/>
</dbReference>
<evidence type="ECO:0000259" key="9">
    <source>
        <dbReference type="PROSITE" id="PS50110"/>
    </source>
</evidence>
<dbReference type="FunFam" id="1.10.10.10:FF:000018">
    <property type="entry name" value="DNA-binding response regulator ResD"/>
    <property type="match status" value="1"/>
</dbReference>
<dbReference type="Pfam" id="PF00486">
    <property type="entry name" value="Trans_reg_C"/>
    <property type="match status" value="1"/>
</dbReference>
<dbReference type="SMART" id="SM00448">
    <property type="entry name" value="REC"/>
    <property type="match status" value="1"/>
</dbReference>
<accession>A0A1B9AT54</accession>
<dbReference type="Gene3D" id="6.10.250.690">
    <property type="match status" value="1"/>
</dbReference>
<dbReference type="EMBL" id="MAYT01000023">
    <property type="protein sequence ID" value="OCA87076.1"/>
    <property type="molecule type" value="Genomic_DNA"/>
</dbReference>
<evidence type="ECO:0000313" key="12">
    <source>
        <dbReference type="Proteomes" id="UP000092578"/>
    </source>
</evidence>
<evidence type="ECO:0000256" key="8">
    <source>
        <dbReference type="PROSITE-ProRule" id="PRU01091"/>
    </source>
</evidence>
<dbReference type="Proteomes" id="UP000092578">
    <property type="component" value="Unassembled WGS sequence"/>
</dbReference>
<gene>
    <name evidence="11" type="ORF">A8F95_07315</name>
</gene>
<protein>
    <submittedName>
        <fullName evidence="11">DNA-binding response regulator</fullName>
    </submittedName>
</protein>
<evidence type="ECO:0000256" key="7">
    <source>
        <dbReference type="PROSITE-ProRule" id="PRU00169"/>
    </source>
</evidence>
<dbReference type="PANTHER" id="PTHR48111">
    <property type="entry name" value="REGULATOR OF RPOS"/>
    <property type="match status" value="1"/>
</dbReference>
<dbReference type="PROSITE" id="PS50110">
    <property type="entry name" value="RESPONSE_REGULATORY"/>
    <property type="match status" value="1"/>
</dbReference>
<dbReference type="InterPro" id="IPR039420">
    <property type="entry name" value="WalR-like"/>
</dbReference>
<keyword evidence="4" id="KW-0805">Transcription regulation</keyword>
<dbReference type="CDD" id="cd17574">
    <property type="entry name" value="REC_OmpR"/>
    <property type="match status" value="1"/>
</dbReference>
<evidence type="ECO:0000256" key="4">
    <source>
        <dbReference type="ARBA" id="ARBA00023015"/>
    </source>
</evidence>
<dbReference type="PROSITE" id="PS51755">
    <property type="entry name" value="OMPR_PHOB"/>
    <property type="match status" value="1"/>
</dbReference>
<evidence type="ECO:0000256" key="5">
    <source>
        <dbReference type="ARBA" id="ARBA00023125"/>
    </source>
</evidence>
<feature type="domain" description="OmpR/PhoB-type" evidence="10">
    <location>
        <begin position="129"/>
        <end position="228"/>
    </location>
</feature>
<feature type="domain" description="Response regulatory" evidence="9">
    <location>
        <begin position="5"/>
        <end position="119"/>
    </location>
</feature>
<dbReference type="FunFam" id="3.40.50.2300:FF:000001">
    <property type="entry name" value="DNA-binding response regulator PhoB"/>
    <property type="match status" value="1"/>
</dbReference>
<dbReference type="PANTHER" id="PTHR48111:SF54">
    <property type="entry name" value="STAGE 0 SPORULATION PROTEIN A HOMOLOG"/>
    <property type="match status" value="1"/>
</dbReference>
<dbReference type="InterPro" id="IPR036388">
    <property type="entry name" value="WH-like_DNA-bd_sf"/>
</dbReference>
<name>A0A1B9AT54_9BACI</name>
<proteinExistence type="predicted"/>
<evidence type="ECO:0000256" key="2">
    <source>
        <dbReference type="ARBA" id="ARBA00022553"/>
    </source>
</evidence>
<dbReference type="SUPFAM" id="SSF52172">
    <property type="entry name" value="CheY-like"/>
    <property type="match status" value="1"/>
</dbReference>
<dbReference type="Pfam" id="PF00072">
    <property type="entry name" value="Response_reg"/>
    <property type="match status" value="1"/>
</dbReference>
<dbReference type="Gene3D" id="3.40.50.2300">
    <property type="match status" value="1"/>
</dbReference>
<evidence type="ECO:0000259" key="10">
    <source>
        <dbReference type="PROSITE" id="PS51755"/>
    </source>
</evidence>
<sequence length="231" mass="26730">MNEQLILIVEDEVSIRKFIALNLKRANFSTKEAPNGKEALSIIDKERISLVILDLNLPDIDGLEVCEKLRAAHPHLPVIILSARGQDMDRITGLELGADDYIVKPFNPLELVARIRSVLRRTESIREPEPLLTSGPLELNLKEQTLTKHQQPIKLTMREFHLLKLFFSKINEPISRDELLNEVWGENYFGDTKTVDVHIRRLREKIEDDPSHPVFIETIWGCGYRFKRIYT</sequence>
<evidence type="ECO:0000256" key="3">
    <source>
        <dbReference type="ARBA" id="ARBA00023012"/>
    </source>
</evidence>
<evidence type="ECO:0000256" key="1">
    <source>
        <dbReference type="ARBA" id="ARBA00004496"/>
    </source>
</evidence>
<dbReference type="GO" id="GO:0006355">
    <property type="term" value="P:regulation of DNA-templated transcription"/>
    <property type="evidence" value="ECO:0007669"/>
    <property type="project" value="InterPro"/>
</dbReference>
<dbReference type="InterPro" id="IPR001867">
    <property type="entry name" value="OmpR/PhoB-type_DNA-bd"/>
</dbReference>
<keyword evidence="2 7" id="KW-0597">Phosphoprotein</keyword>
<dbReference type="GO" id="GO:0032993">
    <property type="term" value="C:protein-DNA complex"/>
    <property type="evidence" value="ECO:0007669"/>
    <property type="project" value="TreeGrafter"/>
</dbReference>
<keyword evidence="3" id="KW-0902">Two-component regulatory system</keyword>
<dbReference type="GO" id="GO:0005829">
    <property type="term" value="C:cytosol"/>
    <property type="evidence" value="ECO:0007669"/>
    <property type="project" value="TreeGrafter"/>
</dbReference>
<dbReference type="InterPro" id="IPR011006">
    <property type="entry name" value="CheY-like_superfamily"/>
</dbReference>
<dbReference type="AlphaFoldDB" id="A0A1B9AT54"/>
<feature type="modified residue" description="4-aspartylphosphate" evidence="7">
    <location>
        <position position="54"/>
    </location>
</feature>